<feature type="transmembrane region" description="Helical" evidence="16">
    <location>
        <begin position="54"/>
        <end position="73"/>
    </location>
</feature>
<evidence type="ECO:0000256" key="15">
    <source>
        <dbReference type="ARBA" id="ARBA00049902"/>
    </source>
</evidence>
<gene>
    <name evidence="17" type="ORF">OU798_14110</name>
</gene>
<comment type="similarity">
    <text evidence="11">Belongs to the SEDS family. FtsW subfamily.</text>
</comment>
<evidence type="ECO:0000313" key="17">
    <source>
        <dbReference type="EMBL" id="MCY1721486.1"/>
    </source>
</evidence>
<evidence type="ECO:0000256" key="4">
    <source>
        <dbReference type="ARBA" id="ARBA00022692"/>
    </source>
</evidence>
<dbReference type="Pfam" id="PF01098">
    <property type="entry name" value="FTSW_RODA_SPOVE"/>
    <property type="match status" value="1"/>
</dbReference>
<dbReference type="Proteomes" id="UP001145087">
    <property type="component" value="Unassembled WGS sequence"/>
</dbReference>
<protein>
    <recommendedName>
        <fullName evidence="12">Probable peptidoglycan glycosyltransferase FtsW</fullName>
        <ecNumber evidence="14">2.4.99.28</ecNumber>
    </recommendedName>
    <alternativeName>
        <fullName evidence="13">Cell division protein FtsW</fullName>
    </alternativeName>
    <alternativeName>
        <fullName evidence="10">Cell wall polymerase</fullName>
    </alternativeName>
    <alternativeName>
        <fullName evidence="9">Peptidoglycan polymerase</fullName>
    </alternativeName>
</protein>
<keyword evidence="2" id="KW-0328">Glycosyltransferase</keyword>
<evidence type="ECO:0000256" key="8">
    <source>
        <dbReference type="ARBA" id="ARBA00023136"/>
    </source>
</evidence>
<evidence type="ECO:0000256" key="12">
    <source>
        <dbReference type="ARBA" id="ARBA00041185"/>
    </source>
</evidence>
<feature type="transmembrane region" description="Helical" evidence="16">
    <location>
        <begin position="277"/>
        <end position="303"/>
    </location>
</feature>
<reference evidence="17" key="1">
    <citation type="submission" date="2022-11" db="EMBL/GenBank/DDBJ databases">
        <title>Marilongibacter aestuarii gen. nov., sp. nov., isolated from tidal flat sediment.</title>
        <authorList>
            <person name="Jiayan W."/>
        </authorList>
    </citation>
    <scope>NUCLEOTIDE SEQUENCE</scope>
    <source>
        <strain evidence="17">Z1-6</strain>
    </source>
</reference>
<dbReference type="PANTHER" id="PTHR30474">
    <property type="entry name" value="CELL CYCLE PROTEIN"/>
    <property type="match status" value="1"/>
</dbReference>
<evidence type="ECO:0000256" key="11">
    <source>
        <dbReference type="ARBA" id="ARBA00038053"/>
    </source>
</evidence>
<dbReference type="GO" id="GO:0015648">
    <property type="term" value="F:lipid-linked peptidoglycan transporter activity"/>
    <property type="evidence" value="ECO:0007669"/>
    <property type="project" value="TreeGrafter"/>
</dbReference>
<keyword evidence="8 16" id="KW-0472">Membrane</keyword>
<dbReference type="GO" id="GO:0009252">
    <property type="term" value="P:peptidoglycan biosynthetic process"/>
    <property type="evidence" value="ECO:0007669"/>
    <property type="project" value="UniProtKB-KW"/>
</dbReference>
<dbReference type="AlphaFoldDB" id="A0A9X3J7F4"/>
<evidence type="ECO:0000256" key="14">
    <source>
        <dbReference type="ARBA" id="ARBA00044770"/>
    </source>
</evidence>
<keyword evidence="4 16" id="KW-0812">Transmembrane</keyword>
<keyword evidence="3" id="KW-0808">Transferase</keyword>
<feature type="transmembrane region" description="Helical" evidence="16">
    <location>
        <begin position="109"/>
        <end position="132"/>
    </location>
</feature>
<keyword evidence="5" id="KW-0133">Cell shape</keyword>
<dbReference type="GO" id="GO:0008360">
    <property type="term" value="P:regulation of cell shape"/>
    <property type="evidence" value="ECO:0007669"/>
    <property type="project" value="UniProtKB-KW"/>
</dbReference>
<dbReference type="GO" id="GO:0051301">
    <property type="term" value="P:cell division"/>
    <property type="evidence" value="ECO:0007669"/>
    <property type="project" value="InterPro"/>
</dbReference>
<dbReference type="GO" id="GO:0005886">
    <property type="term" value="C:plasma membrane"/>
    <property type="evidence" value="ECO:0007669"/>
    <property type="project" value="TreeGrafter"/>
</dbReference>
<evidence type="ECO:0000256" key="13">
    <source>
        <dbReference type="ARBA" id="ARBA00041418"/>
    </source>
</evidence>
<evidence type="ECO:0000256" key="3">
    <source>
        <dbReference type="ARBA" id="ARBA00022679"/>
    </source>
</evidence>
<comment type="subcellular location">
    <subcellularLocation>
        <location evidence="1">Membrane</location>
        <topology evidence="1">Multi-pass membrane protein</topology>
    </subcellularLocation>
</comment>
<feature type="transmembrane region" description="Helical" evidence="16">
    <location>
        <begin position="315"/>
        <end position="338"/>
    </location>
</feature>
<organism evidence="17 18">
    <name type="scientific">Draconibacterium aestuarii</name>
    <dbReference type="NCBI Taxonomy" id="2998507"/>
    <lineage>
        <taxon>Bacteria</taxon>
        <taxon>Pseudomonadati</taxon>
        <taxon>Bacteroidota</taxon>
        <taxon>Bacteroidia</taxon>
        <taxon>Marinilabiliales</taxon>
        <taxon>Prolixibacteraceae</taxon>
        <taxon>Draconibacterium</taxon>
    </lineage>
</organism>
<feature type="transmembrane region" description="Helical" evidence="16">
    <location>
        <begin position="152"/>
        <end position="177"/>
    </location>
</feature>
<dbReference type="PANTHER" id="PTHR30474:SF2">
    <property type="entry name" value="PEPTIDOGLYCAN GLYCOSYLTRANSFERASE FTSW-RELATED"/>
    <property type="match status" value="1"/>
</dbReference>
<dbReference type="EC" id="2.4.99.28" evidence="14"/>
<evidence type="ECO:0000256" key="6">
    <source>
        <dbReference type="ARBA" id="ARBA00022984"/>
    </source>
</evidence>
<evidence type="ECO:0000256" key="5">
    <source>
        <dbReference type="ARBA" id="ARBA00022960"/>
    </source>
</evidence>
<comment type="catalytic activity">
    <reaction evidence="15">
        <text>[GlcNAc-(1-&gt;4)-Mur2Ac(oyl-L-Ala-gamma-D-Glu-L-Lys-D-Ala-D-Ala)](n)-di-trans,octa-cis-undecaprenyl diphosphate + beta-D-GlcNAc-(1-&gt;4)-Mur2Ac(oyl-L-Ala-gamma-D-Glu-L-Lys-D-Ala-D-Ala)-di-trans,octa-cis-undecaprenyl diphosphate = [GlcNAc-(1-&gt;4)-Mur2Ac(oyl-L-Ala-gamma-D-Glu-L-Lys-D-Ala-D-Ala)](n+1)-di-trans,octa-cis-undecaprenyl diphosphate + di-trans,octa-cis-undecaprenyl diphosphate + H(+)</text>
        <dbReference type="Rhea" id="RHEA:23708"/>
        <dbReference type="Rhea" id="RHEA-COMP:9602"/>
        <dbReference type="Rhea" id="RHEA-COMP:9603"/>
        <dbReference type="ChEBI" id="CHEBI:15378"/>
        <dbReference type="ChEBI" id="CHEBI:58405"/>
        <dbReference type="ChEBI" id="CHEBI:60033"/>
        <dbReference type="ChEBI" id="CHEBI:78435"/>
        <dbReference type="EC" id="2.4.99.28"/>
    </reaction>
</comment>
<sequence length="406" mass="44418">MELSVGKIFKGDRVIWMVLMFLSLLSLLIVYSATGALAYRVASGNTFKYLLRQVGFLSAGIGVILLMVNVFPIKLYSKLALWAVWASIGFLMFAVAMKGTQFVSTSGRTLNFFGVTFQPAELAKISLIIYTARILGKRQKTKGDLWDAFKRILLFTGAICGLIFISDFSTSALLFATIMTMMFAGRIPLLYLFSVVGAGIALIVVIYFTADILPSSFGRVQTMKGRIERFADKDASTKQGITQADYAKLAIYSGGIFGKGPGHSDVANYMAAAYNDFIFAIIVEEYGLIGGTVVILLFLIFFFRGVTIVRRATRTFPAFLVIGLTLVLVYQAMINIGVSSGALPVTGQPLPWISLGGTSLLFTSVAFGLILSVSHQNQKNQEIAEQPLMIKAPDEDYEIENEETSK</sequence>
<dbReference type="EMBL" id="JAPOHD010000027">
    <property type="protein sequence ID" value="MCY1721486.1"/>
    <property type="molecule type" value="Genomic_DNA"/>
</dbReference>
<evidence type="ECO:0000256" key="10">
    <source>
        <dbReference type="ARBA" id="ARBA00033270"/>
    </source>
</evidence>
<feature type="transmembrane region" description="Helical" evidence="16">
    <location>
        <begin position="79"/>
        <end position="97"/>
    </location>
</feature>
<keyword evidence="7 16" id="KW-1133">Transmembrane helix</keyword>
<keyword evidence="6" id="KW-0573">Peptidoglycan synthesis</keyword>
<evidence type="ECO:0000256" key="7">
    <source>
        <dbReference type="ARBA" id="ARBA00022989"/>
    </source>
</evidence>
<feature type="transmembrane region" description="Helical" evidence="16">
    <location>
        <begin position="189"/>
        <end position="210"/>
    </location>
</feature>
<feature type="transmembrane region" description="Helical" evidence="16">
    <location>
        <begin position="14"/>
        <end position="42"/>
    </location>
</feature>
<evidence type="ECO:0000256" key="16">
    <source>
        <dbReference type="SAM" id="Phobius"/>
    </source>
</evidence>
<evidence type="ECO:0000256" key="9">
    <source>
        <dbReference type="ARBA" id="ARBA00032370"/>
    </source>
</evidence>
<dbReference type="RefSeq" id="WP_343333815.1">
    <property type="nucleotide sequence ID" value="NZ_JAPOHD010000027.1"/>
</dbReference>
<proteinExistence type="inferred from homology"/>
<evidence type="ECO:0000313" key="18">
    <source>
        <dbReference type="Proteomes" id="UP001145087"/>
    </source>
</evidence>
<dbReference type="GO" id="GO:0008955">
    <property type="term" value="F:peptidoglycan glycosyltransferase activity"/>
    <property type="evidence" value="ECO:0007669"/>
    <property type="project" value="UniProtKB-EC"/>
</dbReference>
<evidence type="ECO:0000256" key="2">
    <source>
        <dbReference type="ARBA" id="ARBA00022676"/>
    </source>
</evidence>
<dbReference type="GO" id="GO:0032153">
    <property type="term" value="C:cell division site"/>
    <property type="evidence" value="ECO:0007669"/>
    <property type="project" value="TreeGrafter"/>
</dbReference>
<keyword evidence="18" id="KW-1185">Reference proteome</keyword>
<name>A0A9X3J7F4_9BACT</name>
<feature type="transmembrane region" description="Helical" evidence="16">
    <location>
        <begin position="350"/>
        <end position="371"/>
    </location>
</feature>
<evidence type="ECO:0000256" key="1">
    <source>
        <dbReference type="ARBA" id="ARBA00004141"/>
    </source>
</evidence>
<dbReference type="InterPro" id="IPR001182">
    <property type="entry name" value="FtsW/RodA"/>
</dbReference>
<accession>A0A9X3J7F4</accession>
<comment type="caution">
    <text evidence="17">The sequence shown here is derived from an EMBL/GenBank/DDBJ whole genome shotgun (WGS) entry which is preliminary data.</text>
</comment>